<gene>
    <name evidence="3" type="ORF">GTP44_22105</name>
</gene>
<sequence>MALLVGLLLTFLLEWAFGEEFVTRQQARAYAPFAGSVYGEGRRDDIRVLLIDDKALASAKQQWPARYGYSARLLRALAEYRPKAVFVDIYYGAQRDDDSLPALLRQVCALREQGTQVFLAASRNREDEYVLRPELEALAGKCFEKVAVKYSPDELDRLAWNYTLALPGAHHSGHGEHGMKSAALALYETGGATAPVEHHPMALTWGSRPAAHGVGWAISPGADESYCRQPHNLPVELLPPGARNTFFKDGNKPLCVFHETIHAGTLSSTTPEQDAVLRQQIEGKIVLIGTALSDFSDVVLSPLHGRIPGVYLHAMALDNLMVFGEDYARAVHLSLDWHNLKLPLFLAVSMLLVTLPLQRFKHAVEHRLEPDGQRVHFWLGVLYLLWGPARIILSLLVGCLLLLIGQYWLDLGFLSIINVVVLTLLAEWFEVNEKLGKYFWPKLLEEGEKHVSH</sequence>
<proteinExistence type="predicted"/>
<dbReference type="Pfam" id="PF05226">
    <property type="entry name" value="CHASE2"/>
    <property type="match status" value="1"/>
</dbReference>
<feature type="transmembrane region" description="Helical" evidence="1">
    <location>
        <begin position="377"/>
        <end position="405"/>
    </location>
</feature>
<feature type="domain" description="CHASE2" evidence="2">
    <location>
        <begin position="15"/>
        <end position="353"/>
    </location>
</feature>
<comment type="caution">
    <text evidence="3">The sequence shown here is derived from an EMBL/GenBank/DDBJ whole genome shotgun (WGS) entry which is preliminary data.</text>
</comment>
<feature type="transmembrane region" description="Helical" evidence="1">
    <location>
        <begin position="411"/>
        <end position="429"/>
    </location>
</feature>
<evidence type="ECO:0000259" key="2">
    <source>
        <dbReference type="SMART" id="SM01080"/>
    </source>
</evidence>
<keyword evidence="1" id="KW-0812">Transmembrane</keyword>
<organism evidence="3 4">
    <name type="scientific">Duganella lactea</name>
    <dbReference type="NCBI Taxonomy" id="2692173"/>
    <lineage>
        <taxon>Bacteria</taxon>
        <taxon>Pseudomonadati</taxon>
        <taxon>Pseudomonadota</taxon>
        <taxon>Betaproteobacteria</taxon>
        <taxon>Burkholderiales</taxon>
        <taxon>Oxalobacteraceae</taxon>
        <taxon>Telluria group</taxon>
        <taxon>Duganella</taxon>
    </lineage>
</organism>
<dbReference type="SMART" id="SM01080">
    <property type="entry name" value="CHASE2"/>
    <property type="match status" value="1"/>
</dbReference>
<evidence type="ECO:0000313" key="4">
    <source>
        <dbReference type="Proteomes" id="UP000474565"/>
    </source>
</evidence>
<reference evidence="3 4" key="1">
    <citation type="submission" date="2019-12" db="EMBL/GenBank/DDBJ databases">
        <title>Novel species isolated from a subtropical stream in China.</title>
        <authorList>
            <person name="Lu H."/>
        </authorList>
    </citation>
    <scope>NUCLEOTIDE SEQUENCE [LARGE SCALE GENOMIC DNA]</scope>
    <source>
        <strain evidence="3 4">FT50W</strain>
    </source>
</reference>
<accession>A0A6L8MRF0</accession>
<dbReference type="AlphaFoldDB" id="A0A6L8MRF0"/>
<dbReference type="EMBL" id="WWCP01000036">
    <property type="protein sequence ID" value="MYM84630.1"/>
    <property type="molecule type" value="Genomic_DNA"/>
</dbReference>
<evidence type="ECO:0000313" key="3">
    <source>
        <dbReference type="EMBL" id="MYM84630.1"/>
    </source>
</evidence>
<dbReference type="Proteomes" id="UP000474565">
    <property type="component" value="Unassembled WGS sequence"/>
</dbReference>
<protein>
    <submittedName>
        <fullName evidence="3">CHASE2 domain-containing protein</fullName>
    </submittedName>
</protein>
<keyword evidence="1" id="KW-1133">Transmembrane helix</keyword>
<keyword evidence="1" id="KW-0472">Membrane</keyword>
<dbReference type="RefSeq" id="WP_161021107.1">
    <property type="nucleotide sequence ID" value="NZ_WWCP01000036.1"/>
</dbReference>
<dbReference type="InterPro" id="IPR007890">
    <property type="entry name" value="CHASE2"/>
</dbReference>
<name>A0A6L8MRF0_9BURK</name>
<evidence type="ECO:0000256" key="1">
    <source>
        <dbReference type="SAM" id="Phobius"/>
    </source>
</evidence>